<dbReference type="GO" id="GO:0005524">
    <property type="term" value="F:ATP binding"/>
    <property type="evidence" value="ECO:0007669"/>
    <property type="project" value="UniProtKB-KW"/>
</dbReference>
<keyword evidence="4" id="KW-0547">Nucleotide-binding</keyword>
<dbReference type="SFLD" id="SFLDS00003">
    <property type="entry name" value="Haloacid_Dehalogenase"/>
    <property type="match status" value="1"/>
</dbReference>
<feature type="transmembrane region" description="Helical" evidence="10">
    <location>
        <begin position="1749"/>
        <end position="1768"/>
    </location>
</feature>
<dbReference type="RefSeq" id="XP_024352576.1">
    <property type="nucleotide sequence ID" value="XM_024492919.1"/>
</dbReference>
<reference evidence="12 13" key="1">
    <citation type="journal article" date="2013" name="Nat. Genet.">
        <title>The genome of the hydatid tapeworm Echinococcus granulosus.</title>
        <authorList>
            <person name="Zheng H."/>
            <person name="Zhang W."/>
            <person name="Zhang L."/>
            <person name="Zhang Z."/>
            <person name="Li J."/>
            <person name="Lu G."/>
            <person name="Zhu Y."/>
            <person name="Wang Y."/>
            <person name="Huang Y."/>
            <person name="Liu J."/>
            <person name="Kang H."/>
            <person name="Chen J."/>
            <person name="Wang L."/>
            <person name="Chen A."/>
            <person name="Yu S."/>
            <person name="Gao Z."/>
            <person name="Jin L."/>
            <person name="Gu W."/>
            <person name="Wang Z."/>
            <person name="Zhao L."/>
            <person name="Shi B."/>
            <person name="Wen H."/>
            <person name="Lin R."/>
            <person name="Jones M.K."/>
            <person name="Brejova B."/>
            <person name="Vinar T."/>
            <person name="Zhao G."/>
            <person name="McManus D.P."/>
            <person name="Chen Z."/>
            <person name="Zhou Y."/>
            <person name="Wang S."/>
        </authorList>
    </citation>
    <scope>NUCLEOTIDE SEQUENCE [LARGE SCALE GENOMIC DNA]</scope>
</reference>
<dbReference type="InterPro" id="IPR006816">
    <property type="entry name" value="ELMO_dom"/>
</dbReference>
<dbReference type="InterPro" id="IPR023214">
    <property type="entry name" value="HAD_sf"/>
</dbReference>
<feature type="transmembrane region" description="Helical" evidence="10">
    <location>
        <begin position="1055"/>
        <end position="1073"/>
    </location>
</feature>
<dbReference type="GO" id="GO:0016887">
    <property type="term" value="F:ATP hydrolysis activity"/>
    <property type="evidence" value="ECO:0007669"/>
    <property type="project" value="InterPro"/>
</dbReference>
<dbReference type="SMART" id="SM00831">
    <property type="entry name" value="Cation_ATPase_N"/>
    <property type="match status" value="1"/>
</dbReference>
<dbReference type="SUPFAM" id="SSF56784">
    <property type="entry name" value="HAD-like"/>
    <property type="match status" value="1"/>
</dbReference>
<dbReference type="InterPro" id="IPR023299">
    <property type="entry name" value="ATPase_P-typ_cyto_dom_N"/>
</dbReference>
<accession>W6UIQ7</accession>
<dbReference type="PANTHER" id="PTHR42861">
    <property type="entry name" value="CALCIUM-TRANSPORTING ATPASE"/>
    <property type="match status" value="1"/>
</dbReference>
<feature type="transmembrane region" description="Helical" evidence="10">
    <location>
        <begin position="1813"/>
        <end position="1836"/>
    </location>
</feature>
<feature type="transmembrane region" description="Helical" evidence="10">
    <location>
        <begin position="1266"/>
        <end position="1285"/>
    </location>
</feature>
<evidence type="ECO:0000313" key="12">
    <source>
        <dbReference type="EMBL" id="EUB61380.1"/>
    </source>
</evidence>
<feature type="transmembrane region" description="Helical" evidence="10">
    <location>
        <begin position="1079"/>
        <end position="1095"/>
    </location>
</feature>
<dbReference type="STRING" id="6210.W6UIQ7"/>
<dbReference type="GO" id="GO:0005388">
    <property type="term" value="F:P-type calcium transporter activity"/>
    <property type="evidence" value="ECO:0007669"/>
    <property type="project" value="UniProtKB-EC"/>
</dbReference>
<sequence length="1910" mass="210493">MNQGVFVTLTRPIIPISVSSQEKMSEESQLERSAPSELIVFKAKYRAAIKSFQISKNTPMDDVMKRILESFQESATESKKFRLGMFSGDSLIGYISSSKRFLLKNDLVELVLAPEFSSKELTALLACICECLHNSERLDEVENLSERVEELLHSMSCGEFIDHFFINGGVNVLFDAVTATRRVVFEFLLAIFLPQCADMKAGLRVQLWRQVLSGLAALINYDALILETGRGVDIIDCPFTGKGFEWTQVPNEIINQIINCHPFLEDPTSYRNCLLVLLSFLKTWLSRSNSRHGDLAIRPKALSPSPSVNANLTAAGVTSSYASTGAGSEQGKKRRRISELQILVVCLVHAVYEATADSLTETLSVLPPYCISSVVADLMTDGDALEKAIHPMVLPQYNYRDDVTTPTAPATSAALTRGPNIFSTLKLPRSLLVSGAFSRITRMNSMLNDYQSGQTLTSPLSTQPPSPPGQPSTLQVGTQRPLVDATPISDEKPTPVFTDPMETNLRDMLIKLQPFVVQPYSHLQEAPLNERQMHRVLRDLCRLILPEITSSTSSSITEGNSKVEIYRMCGFANPYKPDDDFKLPPQMLGVVCLSSLVKHRGGLIRKILENQGAFEEFQKNRPVGDSQEPAPVPTSLAAWLGADKAVGCPVFPLLPAVRAVSLVLCENFAIIGNPFVEDEQLNPLLFQSSPNADSVFLELFLHCFDTFYDFWFALNAEPCDLETIARALSVSLKNAISSCPYTFEEFARELSNFSLDSVEREWRMREEEKEKNHPAVQELHRDLVKQHTETVTKQRLFTMSHGPPLVYMKHTKKGVQRLRVSLSSDQNLLLVRDSDNRIVEIWPLSSIVTMAPGSGFRKGKHRDWSVVLTIDTEQPTEQEMDIMVRPSSAKQNRLNQIILGAPSEYIQTSWVDGFSCLRKEKFTSAAFADDVNLISNLELRIRLFGLNLDTVPTKSVERPPSYPDLEGQSKLTSLHRSTWPTWSLHARNLIHRMVSHIKCSSASFCNADEVLSILEVNLKTGLTNSEALRRYEEIGPNEFQAKPPDPLWLKYLKHFFEPMIGLLIVSAFVSILMGQFDDAVSISTAILIVVTVGFVQGYRSEKTIESLKKLMPPKCNWYVYLFIIILRQFSLREGKLYSIVASNLVPGDVVYLSLGDRVPADLRIIESSDLRIDESNLTGETKAVAKRSNRLPSQPSDPRLPKTTEGAHRLTNIAFMGTLVRSGNAIGVVIATGEHSEFGEVFKMMQTEEAPRTPLQKSMDRLGKHLSIISGVIILGIVFLGLAQGRNLLELITVAVSLAVAAIPEGLPIVVTVTLAIGQMRMAARNAIIKKLPAVETLGCVNVICADKTGTMTKNEMTVTYVVTSALERATVSGVGYSPANGAITLERRSHSALHHANLHRLVEIGALCNNASLKDGVLCGQPTEGALLCLAAKKPCTSSYFIKGAPDRVIPLCTYYRSTAITSITELGPVAPLGESERLGILAEASRMAASGGLRVLALAEGSSVDGEFILAGLVGLLDPPRPDVESAVETCYLSGVRVIMITGDSKETACAIGSRLSLYRSGDMCLSGDEVEAMDMHQLQSQIHCVTVFYRTGPRHKCKIVKALQNRGLVVAMTGDGVNDAIALKSADIGVAMGASGTDVCKEAADVVLLDDAFASVLAAMEEGKALFANICNFIRFQLSTSIAALSLIAVSTTLSLPNPLNAMQILYINILMDGPPAQSLGVEPPDADVVNQPPRHVQESILDRRLIKSVLISALTIVCGTLFVFHREMTADGKVTPRDTTMTFTCFVLFDMFNALSCRSQKKSIFKIGFFSNRVFVVAVSLSLIGQICVIYFPPLQSVFQTEAIFASDWLLLLAISSSVFIISEYRKSKISVLQLLYPWKFFHRLWGRLQRYLHRGSCTEISKSIV</sequence>
<dbReference type="Pfam" id="PF00690">
    <property type="entry name" value="Cation_ATPase_N"/>
    <property type="match status" value="1"/>
</dbReference>
<dbReference type="GeneID" id="36339385"/>
<dbReference type="SFLD" id="SFLDG00002">
    <property type="entry name" value="C1.7:_P-type_atpase_like"/>
    <property type="match status" value="1"/>
</dbReference>
<dbReference type="OrthoDB" id="3352408at2759"/>
<feature type="transmembrane region" description="Helical" evidence="10">
    <location>
        <begin position="1115"/>
        <end position="1130"/>
    </location>
</feature>
<evidence type="ECO:0000256" key="5">
    <source>
        <dbReference type="ARBA" id="ARBA00022840"/>
    </source>
</evidence>
<dbReference type="Gene3D" id="3.40.1110.10">
    <property type="entry name" value="Calcium-transporting ATPase, cytoplasmic domain N"/>
    <property type="match status" value="2"/>
</dbReference>
<name>W6UIQ7_ECHGR</name>
<keyword evidence="13" id="KW-1185">Reference proteome</keyword>
<protein>
    <recommendedName>
        <fullName evidence="2">P-type Ca(2+) transporter</fullName>
        <ecNumber evidence="2">7.2.2.10</ecNumber>
    </recommendedName>
</protein>
<evidence type="ECO:0000256" key="8">
    <source>
        <dbReference type="ARBA" id="ARBA00023136"/>
    </source>
</evidence>
<evidence type="ECO:0000256" key="4">
    <source>
        <dbReference type="ARBA" id="ARBA00022741"/>
    </source>
</evidence>
<dbReference type="InterPro" id="IPR006068">
    <property type="entry name" value="ATPase_P-typ_cation-transptr_C"/>
</dbReference>
<dbReference type="KEGG" id="egl:EGR_03670"/>
<comment type="caution">
    <text evidence="12">The sequence shown here is derived from an EMBL/GenBank/DDBJ whole genome shotgun (WGS) entry which is preliminary data.</text>
</comment>
<dbReference type="Pfam" id="PF04727">
    <property type="entry name" value="ELMO_CED12"/>
    <property type="match status" value="1"/>
</dbReference>
<feature type="region of interest" description="Disordered" evidence="9">
    <location>
        <begin position="1183"/>
        <end position="1204"/>
    </location>
</feature>
<dbReference type="CTD" id="36339385"/>
<dbReference type="InterPro" id="IPR018303">
    <property type="entry name" value="ATPase_P-typ_P_site"/>
</dbReference>
<evidence type="ECO:0000256" key="6">
    <source>
        <dbReference type="ARBA" id="ARBA00022967"/>
    </source>
</evidence>
<dbReference type="SUPFAM" id="SSF81665">
    <property type="entry name" value="Calcium ATPase, transmembrane domain M"/>
    <property type="match status" value="1"/>
</dbReference>
<dbReference type="Gene3D" id="2.70.150.10">
    <property type="entry name" value="Calcium-transporting ATPase, cytoplasmic transduction domain A"/>
    <property type="match status" value="1"/>
</dbReference>
<dbReference type="SUPFAM" id="SSF81653">
    <property type="entry name" value="Calcium ATPase, transduction domain A"/>
    <property type="match status" value="1"/>
</dbReference>
<evidence type="ECO:0000313" key="13">
    <source>
        <dbReference type="Proteomes" id="UP000019149"/>
    </source>
</evidence>
<feature type="transmembrane region" description="Helical" evidence="10">
    <location>
        <begin position="1783"/>
        <end position="1801"/>
    </location>
</feature>
<dbReference type="Pfam" id="PF00689">
    <property type="entry name" value="Cation_ATPase_C"/>
    <property type="match status" value="1"/>
</dbReference>
<organism evidence="12 13">
    <name type="scientific">Echinococcus granulosus</name>
    <name type="common">Hydatid tapeworm</name>
    <dbReference type="NCBI Taxonomy" id="6210"/>
    <lineage>
        <taxon>Eukaryota</taxon>
        <taxon>Metazoa</taxon>
        <taxon>Spiralia</taxon>
        <taxon>Lophotrochozoa</taxon>
        <taxon>Platyhelminthes</taxon>
        <taxon>Cestoda</taxon>
        <taxon>Eucestoda</taxon>
        <taxon>Cyclophyllidea</taxon>
        <taxon>Taeniidae</taxon>
        <taxon>Echinococcus</taxon>
        <taxon>Echinococcus granulosus group</taxon>
    </lineage>
</organism>
<feature type="transmembrane region" description="Helical" evidence="10">
    <location>
        <begin position="1291"/>
        <end position="1317"/>
    </location>
</feature>
<dbReference type="Proteomes" id="UP000019149">
    <property type="component" value="Unassembled WGS sequence"/>
</dbReference>
<dbReference type="SFLD" id="SFLDF00027">
    <property type="entry name" value="p-type_atpase"/>
    <property type="match status" value="1"/>
</dbReference>
<dbReference type="GO" id="GO:0016020">
    <property type="term" value="C:membrane"/>
    <property type="evidence" value="ECO:0007669"/>
    <property type="project" value="UniProtKB-SubCell"/>
</dbReference>
<feature type="region of interest" description="Disordered" evidence="9">
    <location>
        <begin position="451"/>
        <end position="478"/>
    </location>
</feature>
<evidence type="ECO:0000256" key="2">
    <source>
        <dbReference type="ARBA" id="ARBA00012790"/>
    </source>
</evidence>
<evidence type="ECO:0000256" key="7">
    <source>
        <dbReference type="ARBA" id="ARBA00022989"/>
    </source>
</evidence>
<dbReference type="PROSITE" id="PS00154">
    <property type="entry name" value="ATPASE_E1_E2"/>
    <property type="match status" value="1"/>
</dbReference>
<dbReference type="PRINTS" id="PR00119">
    <property type="entry name" value="CATATPASE"/>
</dbReference>
<dbReference type="Pfam" id="PF00122">
    <property type="entry name" value="E1-E2_ATPase"/>
    <property type="match status" value="1"/>
</dbReference>
<dbReference type="InterPro" id="IPR008250">
    <property type="entry name" value="ATPase_P-typ_transduc_dom_A_sf"/>
</dbReference>
<dbReference type="Pfam" id="PF00702">
    <property type="entry name" value="Hydrolase"/>
    <property type="match status" value="1"/>
</dbReference>
<comment type="subcellular location">
    <subcellularLocation>
        <location evidence="1">Membrane</location>
        <topology evidence="1">Multi-pass membrane protein</topology>
    </subcellularLocation>
</comment>
<dbReference type="PRINTS" id="PR00120">
    <property type="entry name" value="HATPASE"/>
</dbReference>
<evidence type="ECO:0000256" key="3">
    <source>
        <dbReference type="ARBA" id="ARBA00022692"/>
    </source>
</evidence>
<proteinExistence type="predicted"/>
<dbReference type="InterPro" id="IPR044492">
    <property type="entry name" value="P_typ_ATPase_HD_dom"/>
</dbReference>
<evidence type="ECO:0000256" key="10">
    <source>
        <dbReference type="SAM" id="Phobius"/>
    </source>
</evidence>
<dbReference type="EC" id="7.2.2.10" evidence="2"/>
<dbReference type="InterPro" id="IPR036412">
    <property type="entry name" value="HAD-like_sf"/>
</dbReference>
<dbReference type="InterPro" id="IPR004014">
    <property type="entry name" value="ATPase_P-typ_cation-transptr_N"/>
</dbReference>
<dbReference type="SUPFAM" id="SSF81660">
    <property type="entry name" value="Metal cation-transporting ATPase, ATP-binding domain N"/>
    <property type="match status" value="1"/>
</dbReference>
<evidence type="ECO:0000256" key="1">
    <source>
        <dbReference type="ARBA" id="ARBA00004141"/>
    </source>
</evidence>
<gene>
    <name evidence="12" type="ORF">EGR_03670</name>
</gene>
<keyword evidence="8 10" id="KW-0472">Membrane</keyword>
<dbReference type="NCBIfam" id="TIGR01494">
    <property type="entry name" value="ATPase_P-type"/>
    <property type="match status" value="2"/>
</dbReference>
<dbReference type="OMA" id="DFWFALN"/>
<dbReference type="InterPro" id="IPR001757">
    <property type="entry name" value="P_typ_ATPase"/>
</dbReference>
<dbReference type="EMBL" id="APAU02000020">
    <property type="protein sequence ID" value="EUB61380.1"/>
    <property type="molecule type" value="Genomic_DNA"/>
</dbReference>
<feature type="transmembrane region" description="Helical" evidence="10">
    <location>
        <begin position="1848"/>
        <end position="1866"/>
    </location>
</feature>
<dbReference type="InterPro" id="IPR059000">
    <property type="entry name" value="ATPase_P-type_domA"/>
</dbReference>
<keyword evidence="7 10" id="KW-1133">Transmembrane helix</keyword>
<dbReference type="InterPro" id="IPR023298">
    <property type="entry name" value="ATPase_P-typ_TM_dom_sf"/>
</dbReference>
<keyword evidence="5" id="KW-0067">ATP-binding</keyword>
<keyword evidence="3 10" id="KW-0812">Transmembrane</keyword>
<feature type="domain" description="Cation-transporting P-type ATPase N-terminal" evidence="11">
    <location>
        <begin position="1001"/>
        <end position="1075"/>
    </location>
</feature>
<evidence type="ECO:0000256" key="9">
    <source>
        <dbReference type="SAM" id="MobiDB-lite"/>
    </source>
</evidence>
<keyword evidence="6" id="KW-1278">Translocase</keyword>
<evidence type="ECO:0000259" key="11">
    <source>
        <dbReference type="SMART" id="SM00831"/>
    </source>
</evidence>
<dbReference type="Gene3D" id="1.20.1110.10">
    <property type="entry name" value="Calcium-transporting ATPase, transmembrane domain"/>
    <property type="match status" value="2"/>
</dbReference>
<dbReference type="Gene3D" id="3.40.50.1000">
    <property type="entry name" value="HAD superfamily/HAD-like"/>
    <property type="match status" value="2"/>
</dbReference>